<reference evidence="3 4" key="1">
    <citation type="submission" date="2019-03" db="EMBL/GenBank/DDBJ databases">
        <title>Genomic Encyclopedia of Type Strains, Phase IV (KMG-IV): sequencing the most valuable type-strain genomes for metagenomic binning, comparative biology and taxonomic classification.</title>
        <authorList>
            <person name="Goeker M."/>
        </authorList>
    </citation>
    <scope>NUCLEOTIDE SEQUENCE [LARGE SCALE GENOMIC DNA]</scope>
    <source>
        <strain evidence="3 4">DSM 29489</strain>
    </source>
</reference>
<keyword evidence="1" id="KW-0812">Transmembrane</keyword>
<dbReference type="SUPFAM" id="SSF81665">
    <property type="entry name" value="Calcium ATPase, transmembrane domain M"/>
    <property type="match status" value="1"/>
</dbReference>
<dbReference type="AlphaFoldDB" id="A0A4R3K2B7"/>
<gene>
    <name evidence="3" type="ORF">EDD59_12410</name>
</gene>
<feature type="transmembrane region" description="Helical" evidence="1">
    <location>
        <begin position="67"/>
        <end position="90"/>
    </location>
</feature>
<dbReference type="Proteomes" id="UP000295726">
    <property type="component" value="Unassembled WGS sequence"/>
</dbReference>
<dbReference type="InterPro" id="IPR006068">
    <property type="entry name" value="ATPase_P-typ_cation-transptr_C"/>
</dbReference>
<accession>A0A4R3K2B7</accession>
<name>A0A4R3K2B7_9FIRM</name>
<evidence type="ECO:0000256" key="1">
    <source>
        <dbReference type="SAM" id="Phobius"/>
    </source>
</evidence>
<feature type="transmembrane region" description="Helical" evidence="1">
    <location>
        <begin position="34"/>
        <end position="55"/>
    </location>
</feature>
<protein>
    <submittedName>
        <fullName evidence="3">Cation transport ATPase-like protein</fullName>
    </submittedName>
</protein>
<sequence>MAFFVLATSQLIHAINQRSNIDSVFARGNAHNKALYCTMLVSGVILAFIMLIPTLRRFFSLTTLTTLEWMIALGLSLLPLVLVEITKVIIRIRHEEKAG</sequence>
<keyword evidence="1" id="KW-1133">Transmembrane helix</keyword>
<dbReference type="EMBL" id="SLZZ01000024">
    <property type="protein sequence ID" value="TCS76394.1"/>
    <property type="molecule type" value="Genomic_DNA"/>
</dbReference>
<evidence type="ECO:0000259" key="2">
    <source>
        <dbReference type="Pfam" id="PF00689"/>
    </source>
</evidence>
<keyword evidence="1" id="KW-0472">Membrane</keyword>
<organism evidence="3 4">
    <name type="scientific">Muricomes intestini</name>
    <dbReference type="NCBI Taxonomy" id="1796634"/>
    <lineage>
        <taxon>Bacteria</taxon>
        <taxon>Bacillati</taxon>
        <taxon>Bacillota</taxon>
        <taxon>Clostridia</taxon>
        <taxon>Lachnospirales</taxon>
        <taxon>Lachnospiraceae</taxon>
        <taxon>Muricomes</taxon>
    </lineage>
</organism>
<dbReference type="InterPro" id="IPR023298">
    <property type="entry name" value="ATPase_P-typ_TM_dom_sf"/>
</dbReference>
<evidence type="ECO:0000313" key="4">
    <source>
        <dbReference type="Proteomes" id="UP000295726"/>
    </source>
</evidence>
<feature type="domain" description="Cation-transporting P-type ATPase C-terminal" evidence="2">
    <location>
        <begin position="1"/>
        <end position="89"/>
    </location>
</feature>
<evidence type="ECO:0000313" key="3">
    <source>
        <dbReference type="EMBL" id="TCS76394.1"/>
    </source>
</evidence>
<dbReference type="Pfam" id="PF00689">
    <property type="entry name" value="Cation_ATPase_C"/>
    <property type="match status" value="1"/>
</dbReference>
<keyword evidence="4" id="KW-1185">Reference proteome</keyword>
<dbReference type="Gene3D" id="1.20.1110.10">
    <property type="entry name" value="Calcium-transporting ATPase, transmembrane domain"/>
    <property type="match status" value="1"/>
</dbReference>
<proteinExistence type="predicted"/>
<comment type="caution">
    <text evidence="3">The sequence shown here is derived from an EMBL/GenBank/DDBJ whole genome shotgun (WGS) entry which is preliminary data.</text>
</comment>